<dbReference type="InterPro" id="IPR027417">
    <property type="entry name" value="P-loop_NTPase"/>
</dbReference>
<accession>A0A6C0B179</accession>
<proteinExistence type="predicted"/>
<dbReference type="SUPFAM" id="SSF52540">
    <property type="entry name" value="P-loop containing nucleoside triphosphate hydrolases"/>
    <property type="match status" value="1"/>
</dbReference>
<reference evidence="1" key="1">
    <citation type="journal article" date="2020" name="Nature">
        <title>Giant virus diversity and host interactions through global metagenomics.</title>
        <authorList>
            <person name="Schulz F."/>
            <person name="Roux S."/>
            <person name="Paez-Espino D."/>
            <person name="Jungbluth S."/>
            <person name="Walsh D.A."/>
            <person name="Denef V.J."/>
            <person name="McMahon K.D."/>
            <person name="Konstantinidis K.T."/>
            <person name="Eloe-Fadrosh E.A."/>
            <person name="Kyrpides N.C."/>
            <person name="Woyke T."/>
        </authorList>
    </citation>
    <scope>NUCLEOTIDE SEQUENCE</scope>
    <source>
        <strain evidence="1">GVMAG-M-3300009182-78</strain>
    </source>
</reference>
<sequence length="340" mass="40366">MIQNSYKVYKQIKNLTFVYIMKFYETHFEDYLIANQSIDLHPKLNKIYSKFPKNIHSLKNILFYGPPGSGKYTQVLKCIKKYSPSELKYEKKISITYNKQPYFFKISDIHYEIDMALLGCNSKLLWHDIYLQLIDIISAKTDKCGIILCKNFHEIHSELLENFYSYMQQNHSISIDLIFMILTEKISFIPDNILHCCEVIPISRPTKTLYNKCVRSKIQNTVLLENITNIKSIHQSSDALIIPHKIICDKIIYSIITIENIHFISFRDLIYDLFIYNLDITECIWYIVSTLISQGKIKGNHTSNLFIKIYKFLQYYNNNYRPIYHVEYLLFYIASIIHNF</sequence>
<organism evidence="1">
    <name type="scientific">viral metagenome</name>
    <dbReference type="NCBI Taxonomy" id="1070528"/>
    <lineage>
        <taxon>unclassified sequences</taxon>
        <taxon>metagenomes</taxon>
        <taxon>organismal metagenomes</taxon>
    </lineage>
</organism>
<dbReference type="AlphaFoldDB" id="A0A6C0B179"/>
<dbReference type="Gene3D" id="3.40.50.300">
    <property type="entry name" value="P-loop containing nucleotide triphosphate hydrolases"/>
    <property type="match status" value="1"/>
</dbReference>
<evidence type="ECO:0008006" key="2">
    <source>
        <dbReference type="Google" id="ProtNLM"/>
    </source>
</evidence>
<protein>
    <recommendedName>
        <fullName evidence="2">ATPase AAA-type core domain-containing protein</fullName>
    </recommendedName>
</protein>
<dbReference type="EMBL" id="MN739042">
    <property type="protein sequence ID" value="QHS85268.1"/>
    <property type="molecule type" value="Genomic_DNA"/>
</dbReference>
<name>A0A6C0B179_9ZZZZ</name>
<evidence type="ECO:0000313" key="1">
    <source>
        <dbReference type="EMBL" id="QHS85268.1"/>
    </source>
</evidence>